<keyword evidence="2 3" id="KW-0802">TPR repeat</keyword>
<comment type="caution">
    <text evidence="4">The sequence shown here is derived from an EMBL/GenBank/DDBJ whole genome shotgun (WGS) entry which is preliminary data.</text>
</comment>
<dbReference type="PANTHER" id="PTHR22767:SF2">
    <property type="entry name" value="N(ALPHA)-ACETYLTRANSFERASE 15_16, ISOFORM A"/>
    <property type="match status" value="1"/>
</dbReference>
<evidence type="ECO:0000313" key="4">
    <source>
        <dbReference type="EMBL" id="KAK1443127.1"/>
    </source>
</evidence>
<reference evidence="4" key="1">
    <citation type="submission" date="2023-08" db="EMBL/GenBank/DDBJ databases">
        <title>Draft sequence of the Babesia gibsoni genome.</title>
        <authorList>
            <person name="Yamagishi J.Y."/>
            <person name="Xuan X.X."/>
        </authorList>
    </citation>
    <scope>NUCLEOTIDE SEQUENCE</scope>
    <source>
        <strain evidence="4">Azabu</strain>
    </source>
</reference>
<name>A0AAD8LRG0_BABGI</name>
<gene>
    <name evidence="4" type="ORF">BgAZ_200030</name>
</gene>
<dbReference type="InterPro" id="IPR019734">
    <property type="entry name" value="TPR_rpt"/>
</dbReference>
<proteinExistence type="predicted"/>
<organism evidence="4 5">
    <name type="scientific">Babesia gibsoni</name>
    <dbReference type="NCBI Taxonomy" id="33632"/>
    <lineage>
        <taxon>Eukaryota</taxon>
        <taxon>Sar</taxon>
        <taxon>Alveolata</taxon>
        <taxon>Apicomplexa</taxon>
        <taxon>Aconoidasida</taxon>
        <taxon>Piroplasmida</taxon>
        <taxon>Babesiidae</taxon>
        <taxon>Babesia</taxon>
    </lineage>
</organism>
<dbReference type="Pfam" id="PF13181">
    <property type="entry name" value="TPR_8"/>
    <property type="match status" value="1"/>
</dbReference>
<dbReference type="Gene3D" id="1.25.40.1040">
    <property type="match status" value="2"/>
</dbReference>
<dbReference type="Proteomes" id="UP001230268">
    <property type="component" value="Unassembled WGS sequence"/>
</dbReference>
<keyword evidence="1" id="KW-0677">Repeat</keyword>
<dbReference type="Pfam" id="PF12569">
    <property type="entry name" value="NatA_aux_su"/>
    <property type="match status" value="1"/>
</dbReference>
<keyword evidence="5" id="KW-1185">Reference proteome</keyword>
<evidence type="ECO:0000256" key="2">
    <source>
        <dbReference type="ARBA" id="ARBA00022803"/>
    </source>
</evidence>
<accession>A0AAD8LRG0</accession>
<dbReference type="PROSITE" id="PS50005">
    <property type="entry name" value="TPR"/>
    <property type="match status" value="1"/>
</dbReference>
<dbReference type="InterPro" id="IPR021183">
    <property type="entry name" value="NatA_aux_su"/>
</dbReference>
<protein>
    <submittedName>
        <fullName evidence="4">Uncharacterized protein</fullName>
    </submittedName>
</protein>
<dbReference type="EMBL" id="JAVEPI010000002">
    <property type="protein sequence ID" value="KAK1443127.1"/>
    <property type="molecule type" value="Genomic_DNA"/>
</dbReference>
<dbReference type="SUPFAM" id="SSF48452">
    <property type="entry name" value="TPR-like"/>
    <property type="match status" value="1"/>
</dbReference>
<evidence type="ECO:0000256" key="3">
    <source>
        <dbReference type="PROSITE-ProRule" id="PRU00339"/>
    </source>
</evidence>
<dbReference type="GO" id="GO:0005737">
    <property type="term" value="C:cytoplasm"/>
    <property type="evidence" value="ECO:0007669"/>
    <property type="project" value="TreeGrafter"/>
</dbReference>
<dbReference type="PANTHER" id="PTHR22767">
    <property type="entry name" value="N-TERMINAL ACETYLTRANSFERASE-RELATED"/>
    <property type="match status" value="1"/>
</dbReference>
<sequence>MANQRDSKDMAKAEHSVLPPKDASTFRQMMDLYNMKQFKKSLKVADALLLKYPNHGEVLSFRALILTNTDPNKRDEIMQFAREGLRHDLKSYLCWHVLGVVYKQRKMFKDSVKCFITALRLDPRNDRLVRDICSLHIELGDYSNFRKYASIALQLKSTSYREWMVYSLSHYMCGSIDKALKISQEAQTIFSGSYGVEPFEISGSILYTAMLMEQCGQYDECIQFLINSEHLVLDVVMHLERLGRAAVFAKRWDVAHQSYKKLAAINTGSARYHLLYVATHKDVIAKDIFCFPESSAYSVIAAARRNHAKVEEAATFTENCALDSSNPKEAFDKAVLLGEEILDIDGIYSTANWHTEKMVNRVYDRFVNRMRILAEPKDNPTKDEKLFIGCYSYAEYVRRVGVQFDVADLPNPYSVKLENVEHDLAAYLCDYPLARNCVYDVRSKITQWSRYPLFIYTRDIAEDESHLILSALSELNTGCYLVKVLRIFFMPKYQPLEYHALLDHAIKSGSVNVMRYFERTCTFVTVYYLMVLLSKYESNLSQGYALGKDIIYSVDRQSSGNEVSLQSWEIAMNQYRLVVCMLKARLCDFIGKHLSALEILEGHVREAPTSVELHLFLGKVYRHVGRLDRSNIAFCRAYDIDRSDRQTSTKAAKSLLRAGYVERSRDVWRHFLMEDAVDSTNGTERGDELNDVAPEIKSIQYELMVADLYKSLYLIGGDSSGCDTCSNGDALTYLTKLHDIYVSVLERHHEMYLNQIDFHNYCLNRLHYHAYSLFHFIRENYATQSYFMDAVQGVFWTSAEIHRMRISHETTCERALISNHENTTINYCLDLLHIVNSQRVYHPALYVAIYEFSCLVPVPPTVKAQLLMRAYEACNGNSYHHSLYPMVLDIILKSEYKEFPQILSLVIPVERRIALDKQAPKFCDMGGNELIDEDAAALYLEDITRGIRRMGLREFEQCEALVHCSTILPTYISRMISTLGDLIHRTCTFTFEQCRIHRLRLRRLGEMATADHSASVTQLIGELDRYAETTFATAIAAYC</sequence>
<evidence type="ECO:0000256" key="1">
    <source>
        <dbReference type="ARBA" id="ARBA00022737"/>
    </source>
</evidence>
<feature type="repeat" description="TPR" evidence="3">
    <location>
        <begin position="92"/>
        <end position="125"/>
    </location>
</feature>
<dbReference type="InterPro" id="IPR011990">
    <property type="entry name" value="TPR-like_helical_dom_sf"/>
</dbReference>
<dbReference type="AlphaFoldDB" id="A0AAD8LRG0"/>
<evidence type="ECO:0000313" key="5">
    <source>
        <dbReference type="Proteomes" id="UP001230268"/>
    </source>
</evidence>
<dbReference type="SMART" id="SM00028">
    <property type="entry name" value="TPR"/>
    <property type="match status" value="2"/>
</dbReference>